<evidence type="ECO:0000256" key="1">
    <source>
        <dbReference type="ARBA" id="ARBA00004533"/>
    </source>
</evidence>
<organism evidence="7 8">
    <name type="scientific">Rhizobium quercicola</name>
    <dbReference type="NCBI Taxonomy" id="2901226"/>
    <lineage>
        <taxon>Bacteria</taxon>
        <taxon>Pseudomonadati</taxon>
        <taxon>Pseudomonadota</taxon>
        <taxon>Alphaproteobacteria</taxon>
        <taxon>Hyphomicrobiales</taxon>
        <taxon>Rhizobiaceae</taxon>
        <taxon>Rhizobium/Agrobacterium group</taxon>
        <taxon>Rhizobium</taxon>
    </lineage>
</organism>
<keyword evidence="6 7" id="KW-0012">Acyltransferase</keyword>
<gene>
    <name evidence="7" type="ORF">LRX75_12905</name>
</gene>
<keyword evidence="3" id="KW-0997">Cell inner membrane</keyword>
<keyword evidence="5" id="KW-0472">Membrane</keyword>
<keyword evidence="2" id="KW-1003">Cell membrane</keyword>
<evidence type="ECO:0000313" key="7">
    <source>
        <dbReference type="EMBL" id="MCD7109937.1"/>
    </source>
</evidence>
<dbReference type="GO" id="GO:0009247">
    <property type="term" value="P:glycolipid biosynthetic process"/>
    <property type="evidence" value="ECO:0007669"/>
    <property type="project" value="UniProtKB-ARBA"/>
</dbReference>
<evidence type="ECO:0000256" key="2">
    <source>
        <dbReference type="ARBA" id="ARBA00022475"/>
    </source>
</evidence>
<evidence type="ECO:0000256" key="6">
    <source>
        <dbReference type="ARBA" id="ARBA00023315"/>
    </source>
</evidence>
<evidence type="ECO:0000313" key="8">
    <source>
        <dbReference type="Proteomes" id="UP001139089"/>
    </source>
</evidence>
<evidence type="ECO:0000256" key="3">
    <source>
        <dbReference type="ARBA" id="ARBA00022519"/>
    </source>
</evidence>
<keyword evidence="4" id="KW-0808">Transferase</keyword>
<dbReference type="EMBL" id="JAJOZR010000007">
    <property type="protein sequence ID" value="MCD7109937.1"/>
    <property type="molecule type" value="Genomic_DNA"/>
</dbReference>
<dbReference type="CDD" id="cd07984">
    <property type="entry name" value="LPLAT_LABLAT-like"/>
    <property type="match status" value="1"/>
</dbReference>
<name>A0A9X1NRP1_9HYPH</name>
<comment type="subcellular location">
    <subcellularLocation>
        <location evidence="1">Cell inner membrane</location>
    </subcellularLocation>
</comment>
<dbReference type="PANTHER" id="PTHR30606:SF9">
    <property type="entry name" value="LIPID A BIOSYNTHESIS LAUROYLTRANSFERASE"/>
    <property type="match status" value="1"/>
</dbReference>
<dbReference type="GO" id="GO:0005886">
    <property type="term" value="C:plasma membrane"/>
    <property type="evidence" value="ECO:0007669"/>
    <property type="project" value="UniProtKB-SubCell"/>
</dbReference>
<keyword evidence="8" id="KW-1185">Reference proteome</keyword>
<dbReference type="RefSeq" id="WP_231814944.1">
    <property type="nucleotide sequence ID" value="NZ_JAJOZR010000007.1"/>
</dbReference>
<dbReference type="PANTHER" id="PTHR30606">
    <property type="entry name" value="LIPID A BIOSYNTHESIS LAUROYL ACYLTRANSFERASE"/>
    <property type="match status" value="1"/>
</dbReference>
<dbReference type="GO" id="GO:0016746">
    <property type="term" value="F:acyltransferase activity"/>
    <property type="evidence" value="ECO:0007669"/>
    <property type="project" value="UniProtKB-KW"/>
</dbReference>
<proteinExistence type="predicted"/>
<evidence type="ECO:0000256" key="4">
    <source>
        <dbReference type="ARBA" id="ARBA00022679"/>
    </source>
</evidence>
<reference evidence="7" key="1">
    <citation type="submission" date="2021-12" db="EMBL/GenBank/DDBJ databases">
        <authorList>
            <person name="Li Y."/>
        </authorList>
    </citation>
    <scope>NUCLEOTIDE SEQUENCE</scope>
    <source>
        <strain evidence="7">DKSPLA3</strain>
    </source>
</reference>
<dbReference type="Proteomes" id="UP001139089">
    <property type="component" value="Unassembled WGS sequence"/>
</dbReference>
<dbReference type="Pfam" id="PF03279">
    <property type="entry name" value="Lip_A_acyltrans"/>
    <property type="match status" value="1"/>
</dbReference>
<dbReference type="AlphaFoldDB" id="A0A9X1NRP1"/>
<dbReference type="InterPro" id="IPR004960">
    <property type="entry name" value="LipA_acyltrans"/>
</dbReference>
<comment type="caution">
    <text evidence="7">The sequence shown here is derived from an EMBL/GenBank/DDBJ whole genome shotgun (WGS) entry which is preliminary data.</text>
</comment>
<protein>
    <submittedName>
        <fullName evidence="7">Lipid A biosynthesis lauroyl acyltransferase</fullName>
    </submittedName>
</protein>
<dbReference type="NCBIfam" id="NF005120">
    <property type="entry name" value="PRK06553.1"/>
    <property type="match status" value="1"/>
</dbReference>
<sequence>MIPVRSLITRLVLFYRHASDWIVAQLAFLPLLLLKLLPPDTALNVMDRAARLAGPRFMRGRHLLTLANLRAAFPEKSQSEIEAIAMESWGSIGRLAAEYVFLDRLFDYDPTRGAPGRVEVVGAPIFLDLRDNPRPFIVFTGHTGSFEMLPVAGSAFGLDVTVLFRPPNNATMAKKVYDFRAKRMGTLVPSHAGSSFTLARKLDEGQGIGVLVDQKFKKGLSTTFFGQPVKTNPLLAKLVRQFGCEVYPARCIRLPGNRFRLEIEPAVTIPRKEGGSVDVEATAQLLNDTVERWVREYPGQWLWYHDRWQVKRKLARETNTKM</sequence>
<evidence type="ECO:0000256" key="5">
    <source>
        <dbReference type="ARBA" id="ARBA00023136"/>
    </source>
</evidence>
<accession>A0A9X1NRP1</accession>